<dbReference type="InterPro" id="IPR013096">
    <property type="entry name" value="Cupin_2"/>
</dbReference>
<gene>
    <name evidence="3" type="ORF">SAMN02745180_01529</name>
</gene>
<keyword evidence="4" id="KW-1185">Reference proteome</keyword>
<dbReference type="InterPro" id="IPR050807">
    <property type="entry name" value="TransReg_Diox_bact_type"/>
</dbReference>
<dbReference type="OrthoDB" id="9814553at2"/>
<protein>
    <submittedName>
        <fullName evidence="3">Transcriptional regulator, XRE family with cupin sensor</fullName>
    </submittedName>
</protein>
<dbReference type="Pfam" id="PF07883">
    <property type="entry name" value="Cupin_2"/>
    <property type="match status" value="1"/>
</dbReference>
<dbReference type="Gene3D" id="2.60.120.10">
    <property type="entry name" value="Jelly Rolls"/>
    <property type="match status" value="1"/>
</dbReference>
<sequence length="191" mass="22106">MNQEIGEKLKGLRTSKKMTLKELSEKTNLSIGYLSQLERGLTSVAISSLENIAFALEVDLSYFFEPPTTNENRITRSFEQKLSIVENSRFIYHNLGNDGETKNMSPFMITILPNYTNEEVIPYSHEGEEFTYVLEGVLTVFLENQRFELYPGDSMHINSTLNHNWDNYTSKLVKIICTYSPKMFDIKEHIK</sequence>
<dbReference type="InterPro" id="IPR010982">
    <property type="entry name" value="Lambda_DNA-bd_dom_sf"/>
</dbReference>
<organism evidence="3 4">
    <name type="scientific">Sporanaerobacter acetigenes DSM 13106</name>
    <dbReference type="NCBI Taxonomy" id="1123281"/>
    <lineage>
        <taxon>Bacteria</taxon>
        <taxon>Bacillati</taxon>
        <taxon>Bacillota</taxon>
        <taxon>Tissierellia</taxon>
        <taxon>Tissierellales</taxon>
        <taxon>Sporanaerobacteraceae</taxon>
        <taxon>Sporanaerobacter</taxon>
    </lineage>
</organism>
<proteinExistence type="predicted"/>
<dbReference type="SUPFAM" id="SSF47413">
    <property type="entry name" value="lambda repressor-like DNA-binding domains"/>
    <property type="match status" value="1"/>
</dbReference>
<dbReference type="InterPro" id="IPR001387">
    <property type="entry name" value="Cro/C1-type_HTH"/>
</dbReference>
<dbReference type="AlphaFoldDB" id="A0A1M5X7G4"/>
<dbReference type="SMART" id="SM00530">
    <property type="entry name" value="HTH_XRE"/>
    <property type="match status" value="1"/>
</dbReference>
<dbReference type="PANTHER" id="PTHR46797">
    <property type="entry name" value="HTH-TYPE TRANSCRIPTIONAL REGULATOR"/>
    <property type="match status" value="1"/>
</dbReference>
<keyword evidence="1" id="KW-0238">DNA-binding</keyword>
<dbReference type="RefSeq" id="WP_072744198.1">
    <property type="nucleotide sequence ID" value="NZ_FQXR01000006.1"/>
</dbReference>
<dbReference type="InterPro" id="IPR011051">
    <property type="entry name" value="RmlC_Cupin_sf"/>
</dbReference>
<dbReference type="Pfam" id="PF01381">
    <property type="entry name" value="HTH_3"/>
    <property type="match status" value="1"/>
</dbReference>
<dbReference type="PANTHER" id="PTHR46797:SF25">
    <property type="entry name" value="TRANSCRIPTIONAL REGULATOR"/>
    <property type="match status" value="1"/>
</dbReference>
<feature type="domain" description="HTH cro/C1-type" evidence="2">
    <location>
        <begin position="9"/>
        <end position="63"/>
    </location>
</feature>
<evidence type="ECO:0000313" key="4">
    <source>
        <dbReference type="Proteomes" id="UP000184389"/>
    </source>
</evidence>
<dbReference type="CDD" id="cd00093">
    <property type="entry name" value="HTH_XRE"/>
    <property type="match status" value="1"/>
</dbReference>
<dbReference type="Gene3D" id="1.10.260.40">
    <property type="entry name" value="lambda repressor-like DNA-binding domains"/>
    <property type="match status" value="1"/>
</dbReference>
<dbReference type="GO" id="GO:0003677">
    <property type="term" value="F:DNA binding"/>
    <property type="evidence" value="ECO:0007669"/>
    <property type="project" value="UniProtKB-KW"/>
</dbReference>
<dbReference type="InterPro" id="IPR014710">
    <property type="entry name" value="RmlC-like_jellyroll"/>
</dbReference>
<dbReference type="GO" id="GO:0005829">
    <property type="term" value="C:cytosol"/>
    <property type="evidence" value="ECO:0007669"/>
    <property type="project" value="TreeGrafter"/>
</dbReference>
<dbReference type="STRING" id="1123281.SAMN02745180_01529"/>
<dbReference type="EMBL" id="FQXR01000006">
    <property type="protein sequence ID" value="SHH95572.1"/>
    <property type="molecule type" value="Genomic_DNA"/>
</dbReference>
<evidence type="ECO:0000313" key="3">
    <source>
        <dbReference type="EMBL" id="SHH95572.1"/>
    </source>
</evidence>
<dbReference type="GO" id="GO:0003700">
    <property type="term" value="F:DNA-binding transcription factor activity"/>
    <property type="evidence" value="ECO:0007669"/>
    <property type="project" value="TreeGrafter"/>
</dbReference>
<name>A0A1M5X7G4_9FIRM</name>
<reference evidence="3 4" key="1">
    <citation type="submission" date="2016-11" db="EMBL/GenBank/DDBJ databases">
        <authorList>
            <person name="Jaros S."/>
            <person name="Januszkiewicz K."/>
            <person name="Wedrychowicz H."/>
        </authorList>
    </citation>
    <scope>NUCLEOTIDE SEQUENCE [LARGE SCALE GENOMIC DNA]</scope>
    <source>
        <strain evidence="3 4">DSM 13106</strain>
    </source>
</reference>
<dbReference type="CDD" id="cd02209">
    <property type="entry name" value="cupin_XRE_C"/>
    <property type="match status" value="1"/>
</dbReference>
<accession>A0A1M5X7G4</accession>
<evidence type="ECO:0000259" key="2">
    <source>
        <dbReference type="PROSITE" id="PS50943"/>
    </source>
</evidence>
<dbReference type="PROSITE" id="PS50943">
    <property type="entry name" value="HTH_CROC1"/>
    <property type="match status" value="1"/>
</dbReference>
<dbReference type="SUPFAM" id="SSF51182">
    <property type="entry name" value="RmlC-like cupins"/>
    <property type="match status" value="1"/>
</dbReference>
<dbReference type="Proteomes" id="UP000184389">
    <property type="component" value="Unassembled WGS sequence"/>
</dbReference>
<evidence type="ECO:0000256" key="1">
    <source>
        <dbReference type="ARBA" id="ARBA00023125"/>
    </source>
</evidence>